<name>A0AAV6V606_9ARAC</name>
<protein>
    <recommendedName>
        <fullName evidence="3">Reverse transcriptase/retrotransposon-derived protein RNase H-like domain-containing protein</fullName>
    </recommendedName>
</protein>
<dbReference type="PANTHER" id="PTHR22955">
    <property type="entry name" value="RETROTRANSPOSON"/>
    <property type="match status" value="1"/>
</dbReference>
<accession>A0AAV6V606</accession>
<organism evidence="1 2">
    <name type="scientific">Oedothorax gibbosus</name>
    <dbReference type="NCBI Taxonomy" id="931172"/>
    <lineage>
        <taxon>Eukaryota</taxon>
        <taxon>Metazoa</taxon>
        <taxon>Ecdysozoa</taxon>
        <taxon>Arthropoda</taxon>
        <taxon>Chelicerata</taxon>
        <taxon>Arachnida</taxon>
        <taxon>Araneae</taxon>
        <taxon>Araneomorphae</taxon>
        <taxon>Entelegynae</taxon>
        <taxon>Araneoidea</taxon>
        <taxon>Linyphiidae</taxon>
        <taxon>Erigoninae</taxon>
        <taxon>Oedothorax</taxon>
    </lineage>
</organism>
<dbReference type="Proteomes" id="UP000827092">
    <property type="component" value="Unassembled WGS sequence"/>
</dbReference>
<keyword evidence="2" id="KW-1185">Reference proteome</keyword>
<reference evidence="1 2" key="1">
    <citation type="journal article" date="2022" name="Nat. Ecol. Evol.">
        <title>A masculinizing supergene underlies an exaggerated male reproductive morph in a spider.</title>
        <authorList>
            <person name="Hendrickx F."/>
            <person name="De Corte Z."/>
            <person name="Sonet G."/>
            <person name="Van Belleghem S.M."/>
            <person name="Kostlbacher S."/>
            <person name="Vangestel C."/>
        </authorList>
    </citation>
    <scope>NUCLEOTIDE SEQUENCE [LARGE SCALE GENOMIC DNA]</scope>
    <source>
        <strain evidence="1">W744_W776</strain>
    </source>
</reference>
<evidence type="ECO:0008006" key="3">
    <source>
        <dbReference type="Google" id="ProtNLM"/>
    </source>
</evidence>
<dbReference type="PANTHER" id="PTHR22955:SF77">
    <property type="entry name" value="ASPARTIC PUTATIVE DOMAIN-CONTAINING PROTEIN-RELATED"/>
    <property type="match status" value="1"/>
</dbReference>
<evidence type="ECO:0000313" key="2">
    <source>
        <dbReference type="Proteomes" id="UP000827092"/>
    </source>
</evidence>
<dbReference type="InterPro" id="IPR008042">
    <property type="entry name" value="Retrotrans_Pao"/>
</dbReference>
<comment type="caution">
    <text evidence="1">The sequence shown here is derived from an EMBL/GenBank/DDBJ whole genome shotgun (WGS) entry which is preliminary data.</text>
</comment>
<proteinExistence type="predicted"/>
<sequence>MVRLVGFADASEKAYGAVIYAVSTDSSGRTASKLVCSKSRLAPMKTVTIPRLELCAAVLLAKLMQKIRRPLEISPGETSYYTDSTIVLDAEVPI</sequence>
<evidence type="ECO:0000313" key="1">
    <source>
        <dbReference type="EMBL" id="KAG8192160.1"/>
    </source>
</evidence>
<dbReference type="EMBL" id="JAFNEN010000144">
    <property type="protein sequence ID" value="KAG8192160.1"/>
    <property type="molecule type" value="Genomic_DNA"/>
</dbReference>
<dbReference type="AlphaFoldDB" id="A0AAV6V606"/>
<gene>
    <name evidence="1" type="ORF">JTE90_027802</name>
</gene>
<dbReference type="Pfam" id="PF05380">
    <property type="entry name" value="Peptidase_A17"/>
    <property type="match status" value="1"/>
</dbReference>